<feature type="compositionally biased region" description="Low complexity" evidence="1">
    <location>
        <begin position="470"/>
        <end position="488"/>
    </location>
</feature>
<dbReference type="InterPro" id="IPR003870">
    <property type="entry name" value="DUF222"/>
</dbReference>
<gene>
    <name evidence="3" type="ORF">AADG42_09560</name>
</gene>
<sequence length="743" mass="78016">MSLDTTPPGPEPLFPTPDLPAVDPPSDAPSNPATPDTPAPPAADATLSSGATGPLAPAGSRVCDPDTGWDRFSVIEALTLAARREREAKIDQLILIARAAEVWSWVDNIDEIVAQIKVADRISDAATRDRVRAAAEAGDDDLLDELLTPPTDPTATDLTATDSTAGVSPGVLYGERLYHYGADGTPACSEFLRLEIGPALGIQPEAAARLIGDVLDLRHRLPGMWAHVETGRVLGWVGCQMARRTRAAGLSQDLCQELDRRISPYAPGWTPNRILTQTDKLIVILDPDTAETRRRDELGRRYVSFWADRHPSGAGILNLRAQLDAVPAADLEATLNALAEVLEAVRPDLTPDARRAWGLELLADPAHAARVLAGDITALTPPAHLDTDHPADADTDHPADADADHSADTDTDHPADTDGPGPATASELDDPGTGDGTDPVTTPSATAPGPSGAIEAFVTPGTPAAAQIATATSTATPATPDPATAPVTIPGGGCGCKTTGSGSGKAPTGREVSLIVHVNPADLILGAGGETPRLGHLVQTLLDQLIVEAARTGRLIVKPVLDPMAVSVSESDTPPGSMVERVQYRNPTVVFPYSDRASTGQFIDLDHTVPRPHGPTSEANLGPLDRLPHRWKTHTTCRLIQIRPGTFTWHTPAGQTFTVTPHGTYPDDPGPDWPTPPPPRSPEQQAADLLARARQAFIRAHDPGPARPARTTTGRSSGAGHSATSHTGPPPPPTHPSPEPPPF</sequence>
<dbReference type="EMBL" id="CP154795">
    <property type="protein sequence ID" value="XAN07530.1"/>
    <property type="molecule type" value="Genomic_DNA"/>
</dbReference>
<evidence type="ECO:0000259" key="2">
    <source>
        <dbReference type="Pfam" id="PF02720"/>
    </source>
</evidence>
<evidence type="ECO:0000313" key="3">
    <source>
        <dbReference type="EMBL" id="XAN07530.1"/>
    </source>
</evidence>
<dbReference type="Pfam" id="PF02720">
    <property type="entry name" value="DUF222"/>
    <property type="match status" value="1"/>
</dbReference>
<feature type="region of interest" description="Disordered" evidence="1">
    <location>
        <begin position="381"/>
        <end position="457"/>
    </location>
</feature>
<feature type="compositionally biased region" description="Basic and acidic residues" evidence="1">
    <location>
        <begin position="385"/>
        <end position="416"/>
    </location>
</feature>
<evidence type="ECO:0000256" key="1">
    <source>
        <dbReference type="SAM" id="MobiDB-lite"/>
    </source>
</evidence>
<feature type="region of interest" description="Disordered" evidence="1">
    <location>
        <begin position="651"/>
        <end position="743"/>
    </location>
</feature>
<keyword evidence="4" id="KW-1185">Reference proteome</keyword>
<feature type="compositionally biased region" description="Pro residues" evidence="1">
    <location>
        <begin position="728"/>
        <end position="743"/>
    </location>
</feature>
<dbReference type="Proteomes" id="UP001442841">
    <property type="component" value="Chromosome"/>
</dbReference>
<proteinExistence type="predicted"/>
<accession>A0ABZ3FPC5</accession>
<feature type="region of interest" description="Disordered" evidence="1">
    <location>
        <begin position="1"/>
        <end position="63"/>
    </location>
</feature>
<organism evidence="3 4">
    <name type="scientific">Ammonicoccus fulvus</name>
    <dbReference type="NCBI Taxonomy" id="3138240"/>
    <lineage>
        <taxon>Bacteria</taxon>
        <taxon>Bacillati</taxon>
        <taxon>Actinomycetota</taxon>
        <taxon>Actinomycetes</taxon>
        <taxon>Propionibacteriales</taxon>
        <taxon>Propionibacteriaceae</taxon>
        <taxon>Ammonicoccus</taxon>
    </lineage>
</organism>
<dbReference type="RefSeq" id="WP_425308994.1">
    <property type="nucleotide sequence ID" value="NZ_CP154795.1"/>
</dbReference>
<protein>
    <recommendedName>
        <fullName evidence="2">DUF222 domain-containing protein</fullName>
    </recommendedName>
</protein>
<name>A0ABZ3FPC5_9ACTN</name>
<evidence type="ECO:0000313" key="4">
    <source>
        <dbReference type="Proteomes" id="UP001442841"/>
    </source>
</evidence>
<reference evidence="3 4" key="1">
    <citation type="submission" date="2024-04" db="EMBL/GenBank/DDBJ databases">
        <title>Isolation of an actinomycete strain from pig manure.</title>
        <authorList>
            <person name="Gong T."/>
            <person name="Yu Z."/>
            <person name="An M."/>
            <person name="Wei C."/>
            <person name="Yang W."/>
            <person name="Liu L."/>
        </authorList>
    </citation>
    <scope>NUCLEOTIDE SEQUENCE [LARGE SCALE GENOMIC DNA]</scope>
    <source>
        <strain evidence="3 4">ZF39</strain>
    </source>
</reference>
<feature type="compositionally biased region" description="Low complexity" evidence="1">
    <location>
        <begin position="682"/>
        <end position="696"/>
    </location>
</feature>
<feature type="domain" description="DUF222" evidence="2">
    <location>
        <begin position="192"/>
        <end position="355"/>
    </location>
</feature>
<feature type="compositionally biased region" description="Pro residues" evidence="1">
    <location>
        <begin position="671"/>
        <end position="681"/>
    </location>
</feature>
<feature type="region of interest" description="Disordered" evidence="1">
    <location>
        <begin position="470"/>
        <end position="490"/>
    </location>
</feature>
<feature type="compositionally biased region" description="Pro residues" evidence="1">
    <location>
        <begin position="7"/>
        <end position="27"/>
    </location>
</feature>